<evidence type="ECO:0000313" key="2">
    <source>
        <dbReference type="EMBL" id="KAF6813021.1"/>
    </source>
</evidence>
<evidence type="ECO:0000256" key="1">
    <source>
        <dbReference type="SAM" id="MobiDB-lite"/>
    </source>
</evidence>
<feature type="region of interest" description="Disordered" evidence="1">
    <location>
        <begin position="138"/>
        <end position="175"/>
    </location>
</feature>
<name>A0A8H6JI01_9PEZI</name>
<proteinExistence type="predicted"/>
<keyword evidence="3" id="KW-1185">Reference proteome</keyword>
<feature type="region of interest" description="Disordered" evidence="1">
    <location>
        <begin position="59"/>
        <end position="94"/>
    </location>
</feature>
<dbReference type="AlphaFoldDB" id="A0A8H6JI01"/>
<evidence type="ECO:0000313" key="3">
    <source>
        <dbReference type="Proteomes" id="UP000652219"/>
    </source>
</evidence>
<gene>
    <name evidence="2" type="ORF">CSOJ01_04854</name>
</gene>
<reference evidence="2 3" key="1">
    <citation type="journal article" date="2020" name="Phytopathology">
        <title>Genome Sequence Resources of Colletotrichum truncatum, C. plurivorum, C. musicola, and C. sojae: Four Species Pathogenic to Soybean (Glycine max).</title>
        <authorList>
            <person name="Rogerio F."/>
            <person name="Boufleur T.R."/>
            <person name="Ciampi-Guillardi M."/>
            <person name="Sukno S.A."/>
            <person name="Thon M.R."/>
            <person name="Massola Junior N.S."/>
            <person name="Baroncelli R."/>
        </authorList>
    </citation>
    <scope>NUCLEOTIDE SEQUENCE [LARGE SCALE GENOMIC DNA]</scope>
    <source>
        <strain evidence="2 3">LFN0009</strain>
    </source>
</reference>
<comment type="caution">
    <text evidence="2">The sequence shown here is derived from an EMBL/GenBank/DDBJ whole genome shotgun (WGS) entry which is preliminary data.</text>
</comment>
<protein>
    <submittedName>
        <fullName evidence="2">Uncharacterized protein</fullName>
    </submittedName>
</protein>
<dbReference type="Proteomes" id="UP000652219">
    <property type="component" value="Unassembled WGS sequence"/>
</dbReference>
<organism evidence="2 3">
    <name type="scientific">Colletotrichum sojae</name>
    <dbReference type="NCBI Taxonomy" id="2175907"/>
    <lineage>
        <taxon>Eukaryota</taxon>
        <taxon>Fungi</taxon>
        <taxon>Dikarya</taxon>
        <taxon>Ascomycota</taxon>
        <taxon>Pezizomycotina</taxon>
        <taxon>Sordariomycetes</taxon>
        <taxon>Hypocreomycetidae</taxon>
        <taxon>Glomerellales</taxon>
        <taxon>Glomerellaceae</taxon>
        <taxon>Colletotrichum</taxon>
        <taxon>Colletotrichum orchidearum species complex</taxon>
    </lineage>
</organism>
<feature type="compositionally biased region" description="Basic and acidic residues" evidence="1">
    <location>
        <begin position="69"/>
        <end position="93"/>
    </location>
</feature>
<feature type="compositionally biased region" description="Basic and acidic residues" evidence="1">
    <location>
        <begin position="160"/>
        <end position="175"/>
    </location>
</feature>
<accession>A0A8H6JI01</accession>
<sequence length="209" mass="23739">MLVCAIPQQTNVTVSGRPRRKTPSSWRCWAPRKPLGAARGVAPSAVSSTSDKFLSWRRKGRRHLSLTGTRRDRKPEKHASADGEKMLGEKKPMTEGVKSLLDDDDASTLWSADEPSPKRMSNTRCRIRRFLRLHRHRRREASEDVADAEPVSRSKKSQKTPREEEHRDLAEKADDGSTLGWSYNLALGLAWYLPAPFDMMPQGYPSRVF</sequence>
<dbReference type="EMBL" id="WIGN01000057">
    <property type="protein sequence ID" value="KAF6813021.1"/>
    <property type="molecule type" value="Genomic_DNA"/>
</dbReference>